<comment type="caution">
    <text evidence="1">The sequence shown here is derived from an EMBL/GenBank/DDBJ whole genome shotgun (WGS) entry which is preliminary data.</text>
</comment>
<reference evidence="1 2" key="1">
    <citation type="submission" date="2019-05" db="EMBL/GenBank/DDBJ databases">
        <title>Another draft genome of Portunus trituberculatus and its Hox gene families provides insights of decapod evolution.</title>
        <authorList>
            <person name="Jeong J.-H."/>
            <person name="Song I."/>
            <person name="Kim S."/>
            <person name="Choi T."/>
            <person name="Kim D."/>
            <person name="Ryu S."/>
            <person name="Kim W."/>
        </authorList>
    </citation>
    <scope>NUCLEOTIDE SEQUENCE [LARGE SCALE GENOMIC DNA]</scope>
    <source>
        <tissue evidence="1">Muscle</tissue>
    </source>
</reference>
<dbReference type="Proteomes" id="UP000324222">
    <property type="component" value="Unassembled WGS sequence"/>
</dbReference>
<sequence>MAPLWIHLKDLAPLNRRAEHLSVELLIRQDAPLLLTPLEVRCGRNGEPFAIRTKLGWAINGPLGPQERRSMSFNAFVADTTNNRSTAPLSEETVRQFWEVNK</sequence>
<dbReference type="AlphaFoldDB" id="A0A5B7EIV0"/>
<dbReference type="EMBL" id="VSRR010003031">
    <property type="protein sequence ID" value="MPC34331.1"/>
    <property type="molecule type" value="Genomic_DNA"/>
</dbReference>
<gene>
    <name evidence="1" type="ORF">E2C01_027716</name>
</gene>
<dbReference type="PANTHER" id="PTHR47331:SF1">
    <property type="entry name" value="GAG-LIKE PROTEIN"/>
    <property type="match status" value="1"/>
</dbReference>
<evidence type="ECO:0000313" key="1">
    <source>
        <dbReference type="EMBL" id="MPC34331.1"/>
    </source>
</evidence>
<dbReference type="PANTHER" id="PTHR47331">
    <property type="entry name" value="PHD-TYPE DOMAIN-CONTAINING PROTEIN"/>
    <property type="match status" value="1"/>
</dbReference>
<keyword evidence="2" id="KW-1185">Reference proteome</keyword>
<name>A0A5B7EIV0_PORTR</name>
<proteinExistence type="predicted"/>
<accession>A0A5B7EIV0</accession>
<protein>
    <submittedName>
        <fullName evidence="1">Uncharacterized protein</fullName>
    </submittedName>
</protein>
<evidence type="ECO:0000313" key="2">
    <source>
        <dbReference type="Proteomes" id="UP000324222"/>
    </source>
</evidence>
<organism evidence="1 2">
    <name type="scientific">Portunus trituberculatus</name>
    <name type="common">Swimming crab</name>
    <name type="synonym">Neptunus trituberculatus</name>
    <dbReference type="NCBI Taxonomy" id="210409"/>
    <lineage>
        <taxon>Eukaryota</taxon>
        <taxon>Metazoa</taxon>
        <taxon>Ecdysozoa</taxon>
        <taxon>Arthropoda</taxon>
        <taxon>Crustacea</taxon>
        <taxon>Multicrustacea</taxon>
        <taxon>Malacostraca</taxon>
        <taxon>Eumalacostraca</taxon>
        <taxon>Eucarida</taxon>
        <taxon>Decapoda</taxon>
        <taxon>Pleocyemata</taxon>
        <taxon>Brachyura</taxon>
        <taxon>Eubrachyura</taxon>
        <taxon>Portunoidea</taxon>
        <taxon>Portunidae</taxon>
        <taxon>Portuninae</taxon>
        <taxon>Portunus</taxon>
    </lineage>
</organism>